<evidence type="ECO:0000313" key="3">
    <source>
        <dbReference type="EMBL" id="WOV84925.1"/>
    </source>
</evidence>
<keyword evidence="1" id="KW-0175">Coiled coil</keyword>
<dbReference type="InterPro" id="IPR050248">
    <property type="entry name" value="Polysacc_deacetylase_ArnD"/>
</dbReference>
<reference evidence="3 4" key="1">
    <citation type="submission" date="2023-01" db="EMBL/GenBank/DDBJ databases">
        <title>Sporosarcina sp. nov., isolated from Korean tranditional fermented seafood 'Jeotgal'.</title>
        <authorList>
            <person name="Yang A.-I."/>
        </authorList>
    </citation>
    <scope>NUCLEOTIDE SEQUENCE [LARGE SCALE GENOMIC DNA]</scope>
    <source>
        <strain evidence="3 4">B2O-1</strain>
    </source>
</reference>
<dbReference type="Gene3D" id="3.20.20.370">
    <property type="entry name" value="Glycoside hydrolase/deacetylase"/>
    <property type="match status" value="1"/>
</dbReference>
<dbReference type="InterPro" id="IPR002509">
    <property type="entry name" value="NODB_dom"/>
</dbReference>
<dbReference type="SUPFAM" id="SSF88713">
    <property type="entry name" value="Glycoside hydrolase/deacetylase"/>
    <property type="match status" value="1"/>
</dbReference>
<protein>
    <submittedName>
        <fullName evidence="3">Polysaccharide deacetylase</fullName>
    </submittedName>
</protein>
<gene>
    <name evidence="3" type="ORF">PGH26_03085</name>
</gene>
<keyword evidence="4" id="KW-1185">Reference proteome</keyword>
<accession>A0ABZ0KWZ8</accession>
<organism evidence="3 4">
    <name type="scientific">Sporosarcina jeotgali</name>
    <dbReference type="NCBI Taxonomy" id="3020056"/>
    <lineage>
        <taxon>Bacteria</taxon>
        <taxon>Bacillati</taxon>
        <taxon>Bacillota</taxon>
        <taxon>Bacilli</taxon>
        <taxon>Bacillales</taxon>
        <taxon>Caryophanaceae</taxon>
        <taxon>Sporosarcina</taxon>
    </lineage>
</organism>
<proteinExistence type="predicted"/>
<evidence type="ECO:0000259" key="2">
    <source>
        <dbReference type="PROSITE" id="PS51677"/>
    </source>
</evidence>
<dbReference type="PANTHER" id="PTHR10587:SF125">
    <property type="entry name" value="POLYSACCHARIDE DEACETYLASE YHEN-RELATED"/>
    <property type="match status" value="1"/>
</dbReference>
<dbReference type="CDD" id="cd10944">
    <property type="entry name" value="CE4_SmPgdA_like"/>
    <property type="match status" value="1"/>
</dbReference>
<name>A0ABZ0KWZ8_9BACL</name>
<dbReference type="RefSeq" id="WP_323692567.1">
    <property type="nucleotide sequence ID" value="NZ_CP116341.1"/>
</dbReference>
<dbReference type="Pfam" id="PF01522">
    <property type="entry name" value="Polysacc_deac_1"/>
    <property type="match status" value="1"/>
</dbReference>
<dbReference type="PROSITE" id="PS51677">
    <property type="entry name" value="NODB"/>
    <property type="match status" value="1"/>
</dbReference>
<dbReference type="InterPro" id="IPR011330">
    <property type="entry name" value="Glyco_hydro/deAcase_b/a-brl"/>
</dbReference>
<sequence length="297" mass="33696">MRLNIKGKVLSAILVVAAVILLSELVIANKTDKATATLHMTPLEPLPVSFEPIEGFADSPLRQSILLKERQEKEIARKEAVAKQNEIDQQEKTIYLTFDDGPSAVVNQLLDILGDYQMTATFFMLGPHMKEHSKSVIRMKNEGFGLGLHGVTHDAGKIYSSASAPADEMIEDRKILEDVTGVHSNLIRLPYGSIPYLTEDMRFLLDKNDFQVWDWNIDSRDWELKDRRYVQHTKQAIDQYIEAGVTPVVLLHDKPHTIEYLPELLSYIKKQGYHTKVLTNEQPPVTFQCNGRCHSIS</sequence>
<feature type="coiled-coil region" evidence="1">
    <location>
        <begin position="66"/>
        <end position="93"/>
    </location>
</feature>
<dbReference type="EMBL" id="CP116341">
    <property type="protein sequence ID" value="WOV84925.1"/>
    <property type="molecule type" value="Genomic_DNA"/>
</dbReference>
<feature type="domain" description="NodB homology" evidence="2">
    <location>
        <begin position="92"/>
        <end position="276"/>
    </location>
</feature>
<dbReference type="PANTHER" id="PTHR10587">
    <property type="entry name" value="GLYCOSYL TRANSFERASE-RELATED"/>
    <property type="match status" value="1"/>
</dbReference>
<dbReference type="Proteomes" id="UP001303532">
    <property type="component" value="Chromosome"/>
</dbReference>
<evidence type="ECO:0000313" key="4">
    <source>
        <dbReference type="Proteomes" id="UP001303532"/>
    </source>
</evidence>
<evidence type="ECO:0000256" key="1">
    <source>
        <dbReference type="SAM" id="Coils"/>
    </source>
</evidence>